<gene>
    <name evidence="2" type="ORF">HAHE_40240</name>
</gene>
<dbReference type="EMBL" id="AP024702">
    <property type="protein sequence ID" value="BCX50116.1"/>
    <property type="molecule type" value="Genomic_DNA"/>
</dbReference>
<sequence>MKQLVIGGLLIVSVGLLAIVCWLARGLPGFFGEWFGVIAGIVSTPFLMEASFVLIGLMLVLAVNHWRQQREGDEFVYLEQVEGPEAETLPDSARWAVYREAPLDVELPGPLDEIEGLIEAGEYAEAENGFATLPTAELQSTKVVALRIRLAEATGNTALAKTLRQRAAGEGH</sequence>
<evidence type="ECO:0000313" key="2">
    <source>
        <dbReference type="EMBL" id="BCX50116.1"/>
    </source>
</evidence>
<organism evidence="2 3">
    <name type="scientific">Haloferula helveola</name>
    <dbReference type="NCBI Taxonomy" id="490095"/>
    <lineage>
        <taxon>Bacteria</taxon>
        <taxon>Pseudomonadati</taxon>
        <taxon>Verrucomicrobiota</taxon>
        <taxon>Verrucomicrobiia</taxon>
        <taxon>Verrucomicrobiales</taxon>
        <taxon>Verrucomicrobiaceae</taxon>
        <taxon>Haloferula</taxon>
    </lineage>
</organism>
<reference evidence="2 3" key="1">
    <citation type="submission" date="2021-06" db="EMBL/GenBank/DDBJ databases">
        <title>Complete genome of Haloferula helveola possessing various polysaccharide degrading enzymes.</title>
        <authorList>
            <person name="Takami H."/>
            <person name="Huang C."/>
            <person name="Hamasaki K."/>
        </authorList>
    </citation>
    <scope>NUCLEOTIDE SEQUENCE [LARGE SCALE GENOMIC DNA]</scope>
    <source>
        <strain evidence="2 3">CN-1</strain>
    </source>
</reference>
<keyword evidence="1" id="KW-0812">Transmembrane</keyword>
<evidence type="ECO:0000313" key="3">
    <source>
        <dbReference type="Proteomes" id="UP001374893"/>
    </source>
</evidence>
<keyword evidence="1" id="KW-0472">Membrane</keyword>
<name>A0ABN6H8X0_9BACT</name>
<proteinExistence type="predicted"/>
<feature type="transmembrane region" description="Helical" evidence="1">
    <location>
        <begin position="34"/>
        <end position="61"/>
    </location>
</feature>
<keyword evidence="1" id="KW-1133">Transmembrane helix</keyword>
<dbReference type="Proteomes" id="UP001374893">
    <property type="component" value="Chromosome"/>
</dbReference>
<evidence type="ECO:0000256" key="1">
    <source>
        <dbReference type="SAM" id="Phobius"/>
    </source>
</evidence>
<dbReference type="RefSeq" id="WP_338687027.1">
    <property type="nucleotide sequence ID" value="NZ_AP024702.1"/>
</dbReference>
<keyword evidence="3" id="KW-1185">Reference proteome</keyword>
<protein>
    <submittedName>
        <fullName evidence="2">Uncharacterized protein</fullName>
    </submittedName>
</protein>
<accession>A0ABN6H8X0</accession>